<name>A0A820JFE8_9BILA</name>
<feature type="compositionally biased region" description="Polar residues" evidence="1">
    <location>
        <begin position="1"/>
        <end position="11"/>
    </location>
</feature>
<sequence>MTTLSNGSDQTWIDVKTQEKENEDMSEDIETRKMIIITGIENNNTQGISTTERLIVAKKSAVPPV</sequence>
<reference evidence="2" key="1">
    <citation type="submission" date="2021-02" db="EMBL/GenBank/DDBJ databases">
        <authorList>
            <person name="Nowell W R."/>
        </authorList>
    </citation>
    <scope>NUCLEOTIDE SEQUENCE</scope>
</reference>
<dbReference type="EMBL" id="CAJOBD010043048">
    <property type="protein sequence ID" value="CAF4326250.1"/>
    <property type="molecule type" value="Genomic_DNA"/>
</dbReference>
<dbReference type="AlphaFoldDB" id="A0A820JFE8"/>
<protein>
    <submittedName>
        <fullName evidence="2">Uncharacterized protein</fullName>
    </submittedName>
</protein>
<feature type="non-terminal residue" evidence="2">
    <location>
        <position position="1"/>
    </location>
</feature>
<proteinExistence type="predicted"/>
<evidence type="ECO:0000313" key="2">
    <source>
        <dbReference type="EMBL" id="CAF4326250.1"/>
    </source>
</evidence>
<feature type="region of interest" description="Disordered" evidence="1">
    <location>
        <begin position="1"/>
        <end position="27"/>
    </location>
</feature>
<dbReference type="Proteomes" id="UP000663836">
    <property type="component" value="Unassembled WGS sequence"/>
</dbReference>
<evidence type="ECO:0000313" key="3">
    <source>
        <dbReference type="Proteomes" id="UP000663836"/>
    </source>
</evidence>
<gene>
    <name evidence="2" type="ORF">JBS370_LOCUS41170</name>
</gene>
<accession>A0A820JFE8</accession>
<organism evidence="2 3">
    <name type="scientific">Rotaria sordida</name>
    <dbReference type="NCBI Taxonomy" id="392033"/>
    <lineage>
        <taxon>Eukaryota</taxon>
        <taxon>Metazoa</taxon>
        <taxon>Spiralia</taxon>
        <taxon>Gnathifera</taxon>
        <taxon>Rotifera</taxon>
        <taxon>Eurotatoria</taxon>
        <taxon>Bdelloidea</taxon>
        <taxon>Philodinida</taxon>
        <taxon>Philodinidae</taxon>
        <taxon>Rotaria</taxon>
    </lineage>
</organism>
<comment type="caution">
    <text evidence="2">The sequence shown here is derived from an EMBL/GenBank/DDBJ whole genome shotgun (WGS) entry which is preliminary data.</text>
</comment>
<evidence type="ECO:0000256" key="1">
    <source>
        <dbReference type="SAM" id="MobiDB-lite"/>
    </source>
</evidence>